<proteinExistence type="predicted"/>
<reference evidence="1 2" key="1">
    <citation type="submission" date="2016-10" db="EMBL/GenBank/DDBJ databases">
        <title>Comparative genome analysis of multiple Pseudomonas spp. focuses on biocontrol and plant growth promoting traits.</title>
        <authorList>
            <person name="Tao X.-Y."/>
            <person name="Taylor C.G."/>
        </authorList>
    </citation>
    <scope>NUCLEOTIDE SEQUENCE [LARGE SCALE GENOMIC DNA]</scope>
    <source>
        <strain evidence="1 2">36C6</strain>
    </source>
</reference>
<evidence type="ECO:0000313" key="2">
    <source>
        <dbReference type="Proteomes" id="UP000284002"/>
    </source>
</evidence>
<sequence>MGSPFSVLKKINVNTLNLDPRNDFCCLIIAPQSLSWQPLIDDLQGAFTARLNTSRMSCALIY</sequence>
<protein>
    <submittedName>
        <fullName evidence="1">Uncharacterized protein</fullName>
    </submittedName>
</protein>
<comment type="caution">
    <text evidence="1">The sequence shown here is derived from an EMBL/GenBank/DDBJ whole genome shotgun (WGS) entry which is preliminary data.</text>
</comment>
<organism evidence="1 2">
    <name type="scientific">Pseudomonas frederiksbergensis</name>
    <dbReference type="NCBI Taxonomy" id="104087"/>
    <lineage>
        <taxon>Bacteria</taxon>
        <taxon>Pseudomonadati</taxon>
        <taxon>Pseudomonadota</taxon>
        <taxon>Gammaproteobacteria</taxon>
        <taxon>Pseudomonadales</taxon>
        <taxon>Pseudomonadaceae</taxon>
        <taxon>Pseudomonas</taxon>
    </lineage>
</organism>
<dbReference type="EMBL" id="MOBM01000039">
    <property type="protein sequence ID" value="RON12932.1"/>
    <property type="molecule type" value="Genomic_DNA"/>
</dbReference>
<dbReference type="AlphaFoldDB" id="A0A423HI91"/>
<name>A0A423HI91_9PSED</name>
<accession>A0A423HI91</accession>
<gene>
    <name evidence="1" type="ORF">BK662_28485</name>
</gene>
<evidence type="ECO:0000313" key="1">
    <source>
        <dbReference type="EMBL" id="RON12932.1"/>
    </source>
</evidence>
<dbReference type="Proteomes" id="UP000284002">
    <property type="component" value="Unassembled WGS sequence"/>
</dbReference>